<dbReference type="InterPro" id="IPR006569">
    <property type="entry name" value="CID_dom"/>
</dbReference>
<dbReference type="Pfam" id="PF04818">
    <property type="entry name" value="CID"/>
    <property type="match status" value="1"/>
</dbReference>
<feature type="compositionally biased region" description="Low complexity" evidence="1">
    <location>
        <begin position="453"/>
        <end position="470"/>
    </location>
</feature>
<feature type="compositionally biased region" description="Low complexity" evidence="1">
    <location>
        <begin position="499"/>
        <end position="508"/>
    </location>
</feature>
<comment type="caution">
    <text evidence="3">The sequence shown here is derived from an EMBL/GenBank/DDBJ whole genome shotgun (WGS) entry which is preliminary data.</text>
</comment>
<evidence type="ECO:0000313" key="4">
    <source>
        <dbReference type="Proteomes" id="UP001357485"/>
    </source>
</evidence>
<feature type="region of interest" description="Disordered" evidence="1">
    <location>
        <begin position="193"/>
        <end position="221"/>
    </location>
</feature>
<evidence type="ECO:0000256" key="1">
    <source>
        <dbReference type="SAM" id="MobiDB-lite"/>
    </source>
</evidence>
<feature type="compositionally biased region" description="Basic residues" evidence="1">
    <location>
        <begin position="629"/>
        <end position="640"/>
    </location>
</feature>
<organism evidence="3 4">
    <name type="scientific">Cryomyces antarcticus</name>
    <dbReference type="NCBI Taxonomy" id="329879"/>
    <lineage>
        <taxon>Eukaryota</taxon>
        <taxon>Fungi</taxon>
        <taxon>Dikarya</taxon>
        <taxon>Ascomycota</taxon>
        <taxon>Pezizomycotina</taxon>
        <taxon>Dothideomycetes</taxon>
        <taxon>Dothideomycetes incertae sedis</taxon>
        <taxon>Cryomyces</taxon>
    </lineage>
</organism>
<dbReference type="Proteomes" id="UP001357485">
    <property type="component" value="Unassembled WGS sequence"/>
</dbReference>
<dbReference type="InterPro" id="IPR008942">
    <property type="entry name" value="ENTH_VHS"/>
</dbReference>
<dbReference type="PANTHER" id="PTHR12323">
    <property type="entry name" value="SR-RELATED CTD ASSOCIATED FACTOR 6"/>
    <property type="match status" value="1"/>
</dbReference>
<feature type="compositionally biased region" description="Pro residues" evidence="1">
    <location>
        <begin position="511"/>
        <end position="534"/>
    </location>
</feature>
<sequence length="640" mass="69198">MAAHHIAIAKASLAASLLRPDPTPVPRDEITRFHALLEGALTQCSPPNVQACTKWLLGNITPSSGRIKTLGKYLTALSASFVTLDGGRSGAQAQALPKEKTRSKRRGLHILYVVNDLLHATKYHGTAPYAHTSLTSNLQPHLMDLVGSAASCELSNNGKIHQRIAELLDHWERKGYYVQEYCKKMHIAASASRAAPHGSSSTEAGGQGAAAPSGNTASKGKDAPFVMPATHGDRSIPWYDLPAGNMMPHMVPNSPIPINTRIMQPLQFTAGPADEKLVSAVKDLLKEVESIYDSTHQLDEGIVADIDEMGQPMILDADSGELVPGNGYYGWSRTFCERMRRRMREGPTGNDGGRGRSRSGSRSRSSSPRKRRRYSSSISSRSRSGTRHRSGDQSRSRSPSMPASGRSYRRNGDTRSRSPSRARSLSRSNPPQRPYRSLRSRSKSRSRDRSSPRHISFSNTPVGPSGGQQLPPGPPVPPMTQNFPHGSPPAFPPLPQLPFPNQFGQGFPVMAVPPPPPPNYNGQWPPPPPPPPPSMGSMPNMAQMFQQAANFAQFQQFPGMMPQMPMPPMPPTPNASSNYPPYSGGAQSSSPVDAPSGPAPWGQQVGQRNQSGGGMGSSPPAWQQQRGGGYRRGRGWGRGR</sequence>
<feature type="compositionally biased region" description="Basic residues" evidence="1">
    <location>
        <begin position="355"/>
        <end position="374"/>
    </location>
</feature>
<feature type="compositionally biased region" description="Low complexity" evidence="1">
    <location>
        <begin position="417"/>
        <end position="428"/>
    </location>
</feature>
<reference evidence="3 4" key="1">
    <citation type="submission" date="2023-08" db="EMBL/GenBank/DDBJ databases">
        <title>Black Yeasts Isolated from many extreme environments.</title>
        <authorList>
            <person name="Coleine C."/>
            <person name="Stajich J.E."/>
            <person name="Selbmann L."/>
        </authorList>
    </citation>
    <scope>NUCLEOTIDE SEQUENCE [LARGE SCALE GENOMIC DNA]</scope>
    <source>
        <strain evidence="3 4">CCFEE 536</strain>
    </source>
</reference>
<keyword evidence="4" id="KW-1185">Reference proteome</keyword>
<feature type="region of interest" description="Disordered" evidence="1">
    <location>
        <begin position="558"/>
        <end position="640"/>
    </location>
</feature>
<dbReference type="PANTHER" id="PTHR12323:SF0">
    <property type="entry name" value="CALCIUM HOMEOSTASIS ENDOPLASMIC RETICULUM PROTEIN"/>
    <property type="match status" value="1"/>
</dbReference>
<dbReference type="Gene3D" id="1.25.40.90">
    <property type="match status" value="1"/>
</dbReference>
<evidence type="ECO:0000313" key="3">
    <source>
        <dbReference type="EMBL" id="KAK5257313.1"/>
    </source>
</evidence>
<dbReference type="PROSITE" id="PS51391">
    <property type="entry name" value="CID"/>
    <property type="match status" value="1"/>
</dbReference>
<feature type="domain" description="CID" evidence="2">
    <location>
        <begin position="25"/>
        <end position="193"/>
    </location>
</feature>
<feature type="region of interest" description="Disordered" evidence="1">
    <location>
        <begin position="342"/>
        <end position="540"/>
    </location>
</feature>
<feature type="compositionally biased region" description="Polar residues" evidence="1">
    <location>
        <begin position="574"/>
        <end position="591"/>
    </location>
</feature>
<accession>A0ABR0LZK5</accession>
<evidence type="ECO:0000259" key="2">
    <source>
        <dbReference type="PROSITE" id="PS51391"/>
    </source>
</evidence>
<name>A0ABR0LZK5_9PEZI</name>
<feature type="compositionally biased region" description="Pro residues" evidence="1">
    <location>
        <begin position="486"/>
        <end position="498"/>
    </location>
</feature>
<protein>
    <recommendedName>
        <fullName evidence="2">CID domain-containing protein</fullName>
    </recommendedName>
</protein>
<feature type="compositionally biased region" description="Pro residues" evidence="1">
    <location>
        <begin position="564"/>
        <end position="573"/>
    </location>
</feature>
<gene>
    <name evidence="3" type="ORF">LTR16_001018</name>
</gene>
<dbReference type="EMBL" id="JAVRRA010008249">
    <property type="protein sequence ID" value="KAK5257313.1"/>
    <property type="molecule type" value="Genomic_DNA"/>
</dbReference>
<proteinExistence type="predicted"/>